<name>A0A545VCU4_9HYPO</name>
<evidence type="ECO:0000256" key="1">
    <source>
        <dbReference type="SAM" id="MobiDB-lite"/>
    </source>
</evidence>
<organism evidence="2 3">
    <name type="scientific">Cordyceps javanica</name>
    <dbReference type="NCBI Taxonomy" id="43265"/>
    <lineage>
        <taxon>Eukaryota</taxon>
        <taxon>Fungi</taxon>
        <taxon>Dikarya</taxon>
        <taxon>Ascomycota</taxon>
        <taxon>Pezizomycotina</taxon>
        <taxon>Sordariomycetes</taxon>
        <taxon>Hypocreomycetidae</taxon>
        <taxon>Hypocreales</taxon>
        <taxon>Cordycipitaceae</taxon>
        <taxon>Cordyceps</taxon>
    </lineage>
</organism>
<dbReference type="AlphaFoldDB" id="A0A545VCU4"/>
<feature type="region of interest" description="Disordered" evidence="1">
    <location>
        <begin position="53"/>
        <end position="102"/>
    </location>
</feature>
<evidence type="ECO:0000313" key="2">
    <source>
        <dbReference type="EMBL" id="TQV99548.1"/>
    </source>
</evidence>
<proteinExistence type="predicted"/>
<sequence length="227" mass="24635">MSRASNDMRSVVLDPGLRRLGGGRATHLLDQMSFCTNRPSSLLPMLPFLRTGHTRKKKQQSTGAGGGGGGCQSGMIGEHEHRRHVTSNKGQGWGETGSSPSQKKTLVARERLSLSCHSVFLSLILRSTDYLHRIDGVLPSKHVRHKDSALRAPCKLDTSSACACATTQLHAQQRRKTLVAGPKDPLGEKGERGTRTGPRILIVLCTPHGRLSTCATMMAVLKEIKKK</sequence>
<accession>A0A545VCU4</accession>
<evidence type="ECO:0000313" key="3">
    <source>
        <dbReference type="Proteomes" id="UP000315783"/>
    </source>
</evidence>
<gene>
    <name evidence="2" type="ORF">IF1G_01763</name>
</gene>
<keyword evidence="3" id="KW-1185">Reference proteome</keyword>
<reference evidence="2 3" key="1">
    <citation type="journal article" date="2019" name="Appl. Microbiol. Biotechnol.">
        <title>Genome sequence of Isaria javanica and comparative genome analysis insights into family S53 peptidase evolution in fungal entomopathogens.</title>
        <authorList>
            <person name="Lin R."/>
            <person name="Zhang X."/>
            <person name="Xin B."/>
            <person name="Zou M."/>
            <person name="Gao Y."/>
            <person name="Qin F."/>
            <person name="Hu Q."/>
            <person name="Xie B."/>
            <person name="Cheng X."/>
        </authorList>
    </citation>
    <scope>NUCLEOTIDE SEQUENCE [LARGE SCALE GENOMIC DNA]</scope>
    <source>
        <strain evidence="2 3">IJ1G</strain>
    </source>
</reference>
<dbReference type="EMBL" id="SPUK01000002">
    <property type="protein sequence ID" value="TQV99548.1"/>
    <property type="molecule type" value="Genomic_DNA"/>
</dbReference>
<feature type="compositionally biased region" description="Gly residues" evidence="1">
    <location>
        <begin position="63"/>
        <end position="72"/>
    </location>
</feature>
<comment type="caution">
    <text evidence="2">The sequence shown here is derived from an EMBL/GenBank/DDBJ whole genome shotgun (WGS) entry which is preliminary data.</text>
</comment>
<protein>
    <submittedName>
        <fullName evidence="2">Uncharacterized protein</fullName>
    </submittedName>
</protein>
<dbReference type="Proteomes" id="UP000315783">
    <property type="component" value="Unassembled WGS sequence"/>
</dbReference>